<evidence type="ECO:0000313" key="5">
    <source>
        <dbReference type="EMBL" id="MFC6011236.1"/>
    </source>
</evidence>
<dbReference type="Pfam" id="PF00501">
    <property type="entry name" value="AMP-binding"/>
    <property type="match status" value="1"/>
</dbReference>
<reference evidence="6" key="1">
    <citation type="journal article" date="2019" name="Int. J. Syst. Evol. Microbiol.">
        <title>The Global Catalogue of Microorganisms (GCM) 10K type strain sequencing project: providing services to taxonomists for standard genome sequencing and annotation.</title>
        <authorList>
            <consortium name="The Broad Institute Genomics Platform"/>
            <consortium name="The Broad Institute Genome Sequencing Center for Infectious Disease"/>
            <person name="Wu L."/>
            <person name="Ma J."/>
        </authorList>
    </citation>
    <scope>NUCLEOTIDE SEQUENCE [LARGE SCALE GENOMIC DNA]</scope>
    <source>
        <strain evidence="6">CCUG 36956</strain>
    </source>
</reference>
<accession>A0ABW1JQQ6</accession>
<comment type="caution">
    <text evidence="5">The sequence shown here is derived from an EMBL/GenBank/DDBJ whole genome shotgun (WGS) entry which is preliminary data.</text>
</comment>
<dbReference type="Proteomes" id="UP001596223">
    <property type="component" value="Unassembled WGS sequence"/>
</dbReference>
<dbReference type="Gene3D" id="2.30.38.10">
    <property type="entry name" value="Luciferase, Domain 3"/>
    <property type="match status" value="1"/>
</dbReference>
<dbReference type="InterPro" id="IPR001031">
    <property type="entry name" value="Thioesterase"/>
</dbReference>
<keyword evidence="6" id="KW-1185">Reference proteome</keyword>
<dbReference type="InterPro" id="IPR009081">
    <property type="entry name" value="PP-bd_ACP"/>
</dbReference>
<evidence type="ECO:0000256" key="2">
    <source>
        <dbReference type="ARBA" id="ARBA00022553"/>
    </source>
</evidence>
<evidence type="ECO:0000256" key="1">
    <source>
        <dbReference type="ARBA" id="ARBA00022450"/>
    </source>
</evidence>
<dbReference type="PANTHER" id="PTHR45527">
    <property type="entry name" value="NONRIBOSOMAL PEPTIDE SYNTHETASE"/>
    <property type="match status" value="1"/>
</dbReference>
<dbReference type="PROSITE" id="PS50075">
    <property type="entry name" value="CARRIER"/>
    <property type="match status" value="1"/>
</dbReference>
<feature type="compositionally biased region" description="Low complexity" evidence="3">
    <location>
        <begin position="536"/>
        <end position="554"/>
    </location>
</feature>
<dbReference type="EMBL" id="JBHSQN010000003">
    <property type="protein sequence ID" value="MFC6011236.1"/>
    <property type="molecule type" value="Genomic_DNA"/>
</dbReference>
<dbReference type="SUPFAM" id="SSF47336">
    <property type="entry name" value="ACP-like"/>
    <property type="match status" value="1"/>
</dbReference>
<dbReference type="InterPro" id="IPR000873">
    <property type="entry name" value="AMP-dep_synth/lig_dom"/>
</dbReference>
<sequence length="989" mass="102525">MNAVVGMGAGGVVGANGADSTDGAMLGELFGRFDGVDAIAVVEGGRAMTYRELGEVVARWARVLLACGVGPGSSVVSAVPRSLESVVAVRAVAAAGGCFVPVDVADPGERVGRIVAGVGAVVGLTTRAAVLSGVGVGKGISWLVLDDLAMVARAAAESSAPVTDADRAGRLMPAHPAYLIHTSGTTGAPKGVVVTHSGLGALTRHLLDRYATTPDSTVLHAHSPAFDAHLLELLAAFAAGARLVIEPPEVVAGAELTALLAEHRVTHLLTTPAVLATLRPDAVPTLTTVVVGGESCPPELVCTWASRVNLHNGYGPTEATVMATQSAPLRAGEPVTIGCPLPEVVTCLLDSRLRPVLEGARAELYLGGPCLAQGYRDDPATTATHFIADPTGTGTRLYRTGDLVGPRPDGGYEFLGRIDTQLSLRGRRIEPAEIEAALLTDPTIAQAAVHITTPNTPTARLIAYIVPTPTASADEFGIPGSEALPVTELIGAVPGSIAPTDEFGTPFPERSPAAESIRVVPTVHATAMTGESETPGSGAAESDSATTESDADSASAVPDMAAAFDSAAAMARLRTILPAALVPATLITLDELPLTANGKLDRAALPAPDITPYRAPRTPLEHLIAATFAAACELDLVGIDDDFFAIGGNSLTGVGVSAELAEATNIPITVRWLYTAPTVATMAHRIQTHCADTDPGADALATVLPLRTTGTRPPLFCVHSAVPLAWCYTGLAQHITDRPVYGLQAPTLTSHSDERTAATCSTSRSDPAHAGESPSGTARNLTVDFLADTYATEINRLHPTGPVHLLGWSLGGQLAHATAIRLRAEGRDVTTLAMLDSVVLPDHADPPPRPRMRDLLTHLLGDEPGDADALPDLSADEAATELAAAGPTLGQGLTPEQLTDLHAAYADGVRLSHGYRPDLFDGDLLYFCATEGQTAFLDASMWRPYVTGHLTEHRVHTTHAQLTNPDVVARIGPILDHHLRTVETVAVPR</sequence>
<dbReference type="InterPro" id="IPR036736">
    <property type="entry name" value="ACP-like_sf"/>
</dbReference>
<organism evidence="5 6">
    <name type="scientific">Nocardia lasii</name>
    <dbReference type="NCBI Taxonomy" id="1616107"/>
    <lineage>
        <taxon>Bacteria</taxon>
        <taxon>Bacillati</taxon>
        <taxon>Actinomycetota</taxon>
        <taxon>Actinomycetes</taxon>
        <taxon>Mycobacteriales</taxon>
        <taxon>Nocardiaceae</taxon>
        <taxon>Nocardia</taxon>
    </lineage>
</organism>
<feature type="domain" description="Carrier" evidence="4">
    <location>
        <begin position="615"/>
        <end position="690"/>
    </location>
</feature>
<dbReference type="NCBIfam" id="TIGR01733">
    <property type="entry name" value="AA-adenyl-dom"/>
    <property type="match status" value="1"/>
</dbReference>
<dbReference type="InterPro" id="IPR006162">
    <property type="entry name" value="Ppantetheine_attach_site"/>
</dbReference>
<dbReference type="RefSeq" id="WP_378602634.1">
    <property type="nucleotide sequence ID" value="NZ_JBHSQN010000003.1"/>
</dbReference>
<dbReference type="Gene3D" id="3.40.50.980">
    <property type="match status" value="2"/>
</dbReference>
<evidence type="ECO:0000259" key="4">
    <source>
        <dbReference type="PROSITE" id="PS50075"/>
    </source>
</evidence>
<feature type="region of interest" description="Disordered" evidence="3">
    <location>
        <begin position="527"/>
        <end position="554"/>
    </location>
</feature>
<dbReference type="PROSITE" id="PS00455">
    <property type="entry name" value="AMP_BINDING"/>
    <property type="match status" value="1"/>
</dbReference>
<evidence type="ECO:0000313" key="6">
    <source>
        <dbReference type="Proteomes" id="UP001596223"/>
    </source>
</evidence>
<dbReference type="Gene3D" id="3.40.50.1820">
    <property type="entry name" value="alpha/beta hydrolase"/>
    <property type="match status" value="1"/>
</dbReference>
<keyword evidence="1" id="KW-0596">Phosphopantetheine</keyword>
<dbReference type="SUPFAM" id="SSF53474">
    <property type="entry name" value="alpha/beta-Hydrolases"/>
    <property type="match status" value="1"/>
</dbReference>
<dbReference type="Pfam" id="PF00550">
    <property type="entry name" value="PP-binding"/>
    <property type="match status" value="1"/>
</dbReference>
<evidence type="ECO:0000256" key="3">
    <source>
        <dbReference type="SAM" id="MobiDB-lite"/>
    </source>
</evidence>
<dbReference type="InterPro" id="IPR029058">
    <property type="entry name" value="AB_hydrolase_fold"/>
</dbReference>
<dbReference type="Gene3D" id="3.30.300.30">
    <property type="match status" value="2"/>
</dbReference>
<dbReference type="InterPro" id="IPR020845">
    <property type="entry name" value="AMP-binding_CS"/>
</dbReference>
<dbReference type="PROSITE" id="PS00012">
    <property type="entry name" value="PHOSPHOPANTETHEINE"/>
    <property type="match status" value="1"/>
</dbReference>
<keyword evidence="2" id="KW-0597">Phosphoprotein</keyword>
<feature type="region of interest" description="Disordered" evidence="3">
    <location>
        <begin position="752"/>
        <end position="778"/>
    </location>
</feature>
<protein>
    <submittedName>
        <fullName evidence="5">Amino acid adenylation domain-containing protein</fullName>
    </submittedName>
</protein>
<proteinExistence type="predicted"/>
<dbReference type="Pfam" id="PF00975">
    <property type="entry name" value="Thioesterase"/>
    <property type="match status" value="1"/>
</dbReference>
<dbReference type="InterPro" id="IPR010071">
    <property type="entry name" value="AA_adenyl_dom"/>
</dbReference>
<dbReference type="InterPro" id="IPR045851">
    <property type="entry name" value="AMP-bd_C_sf"/>
</dbReference>
<name>A0ABW1JQQ6_9NOCA</name>
<gene>
    <name evidence="5" type="ORF">ACFP3H_09255</name>
</gene>
<dbReference type="SUPFAM" id="SSF56801">
    <property type="entry name" value="Acetyl-CoA synthetase-like"/>
    <property type="match status" value="1"/>
</dbReference>
<dbReference type="PANTHER" id="PTHR45527:SF1">
    <property type="entry name" value="FATTY ACID SYNTHASE"/>
    <property type="match status" value="1"/>
</dbReference>